<dbReference type="EMBL" id="NHYD01003349">
    <property type="protein sequence ID" value="PPQ80061.1"/>
    <property type="molecule type" value="Genomic_DNA"/>
</dbReference>
<dbReference type="GO" id="GO:0016787">
    <property type="term" value="F:hydrolase activity"/>
    <property type="evidence" value="ECO:0007669"/>
    <property type="project" value="UniProtKB-KW"/>
</dbReference>
<accession>A0A409WNI6</accession>
<keyword evidence="2" id="KW-0378">Hydrolase</keyword>
<feature type="signal peptide" evidence="3">
    <location>
        <begin position="1"/>
        <end position="22"/>
    </location>
</feature>
<dbReference type="InterPro" id="IPR019826">
    <property type="entry name" value="Carboxylesterase_B_AS"/>
</dbReference>
<feature type="domain" description="Carboxylesterase type B" evidence="4">
    <location>
        <begin position="622"/>
        <end position="1102"/>
    </location>
</feature>
<feature type="domain" description="Carboxylesterase type B" evidence="4">
    <location>
        <begin position="1166"/>
        <end position="1288"/>
    </location>
</feature>
<dbReference type="Pfam" id="PF00135">
    <property type="entry name" value="COesterase"/>
    <property type="match status" value="4"/>
</dbReference>
<evidence type="ECO:0000313" key="6">
    <source>
        <dbReference type="Proteomes" id="UP000283269"/>
    </source>
</evidence>
<comment type="similarity">
    <text evidence="1">Belongs to the type-B carboxylesterase/lipase family.</text>
</comment>
<evidence type="ECO:0000256" key="1">
    <source>
        <dbReference type="ARBA" id="ARBA00005964"/>
    </source>
</evidence>
<name>A0A409WNI6_PSICY</name>
<dbReference type="PROSITE" id="PS00122">
    <property type="entry name" value="CARBOXYLESTERASE_B_1"/>
    <property type="match status" value="3"/>
</dbReference>
<proteinExistence type="inferred from homology"/>
<evidence type="ECO:0000256" key="3">
    <source>
        <dbReference type="SAM" id="SignalP"/>
    </source>
</evidence>
<dbReference type="InterPro" id="IPR029058">
    <property type="entry name" value="AB_hydrolase_fold"/>
</dbReference>
<protein>
    <recommendedName>
        <fullName evidence="4">Carboxylesterase type B domain-containing protein</fullName>
    </recommendedName>
</protein>
<dbReference type="InterPro" id="IPR002018">
    <property type="entry name" value="CarbesteraseB"/>
</dbReference>
<dbReference type="InParanoid" id="A0A409WNI6"/>
<dbReference type="OrthoDB" id="408631at2759"/>
<dbReference type="SUPFAM" id="SSF53474">
    <property type="entry name" value="alpha/beta-Hydrolases"/>
    <property type="match status" value="3"/>
</dbReference>
<dbReference type="Gene3D" id="3.40.50.1820">
    <property type="entry name" value="alpha/beta hydrolase"/>
    <property type="match status" value="3"/>
</dbReference>
<reference evidence="5 6" key="1">
    <citation type="journal article" date="2018" name="Evol. Lett.">
        <title>Horizontal gene cluster transfer increased hallucinogenic mushroom diversity.</title>
        <authorList>
            <person name="Reynolds H.T."/>
            <person name="Vijayakumar V."/>
            <person name="Gluck-Thaler E."/>
            <person name="Korotkin H.B."/>
            <person name="Matheny P.B."/>
            <person name="Slot J.C."/>
        </authorList>
    </citation>
    <scope>NUCLEOTIDE SEQUENCE [LARGE SCALE GENOMIC DNA]</scope>
    <source>
        <strain evidence="5 6">2631</strain>
    </source>
</reference>
<evidence type="ECO:0000259" key="4">
    <source>
        <dbReference type="Pfam" id="PF00135"/>
    </source>
</evidence>
<keyword evidence="6" id="KW-1185">Reference proteome</keyword>
<feature type="chain" id="PRO_5019320086" description="Carboxylesterase type B domain-containing protein" evidence="3">
    <location>
        <begin position="23"/>
        <end position="1720"/>
    </location>
</feature>
<feature type="domain" description="Carboxylesterase type B" evidence="4">
    <location>
        <begin position="28"/>
        <end position="575"/>
    </location>
</feature>
<evidence type="ECO:0000256" key="2">
    <source>
        <dbReference type="ARBA" id="ARBA00022801"/>
    </source>
</evidence>
<evidence type="ECO:0000313" key="5">
    <source>
        <dbReference type="EMBL" id="PPQ80061.1"/>
    </source>
</evidence>
<feature type="domain" description="Carboxylesterase type B" evidence="4">
    <location>
        <begin position="1327"/>
        <end position="1660"/>
    </location>
</feature>
<dbReference type="PROSITE" id="PS00941">
    <property type="entry name" value="CARBOXYLESTERASE_B_2"/>
    <property type="match status" value="3"/>
</dbReference>
<gene>
    <name evidence="5" type="ORF">CVT25_001490</name>
</gene>
<dbReference type="InterPro" id="IPR019819">
    <property type="entry name" value="Carboxylesterase_B_CS"/>
</dbReference>
<organism evidence="5 6">
    <name type="scientific">Psilocybe cyanescens</name>
    <dbReference type="NCBI Taxonomy" id="93625"/>
    <lineage>
        <taxon>Eukaryota</taxon>
        <taxon>Fungi</taxon>
        <taxon>Dikarya</taxon>
        <taxon>Basidiomycota</taxon>
        <taxon>Agaricomycotina</taxon>
        <taxon>Agaricomycetes</taxon>
        <taxon>Agaricomycetidae</taxon>
        <taxon>Agaricales</taxon>
        <taxon>Agaricineae</taxon>
        <taxon>Strophariaceae</taxon>
        <taxon>Psilocybe</taxon>
    </lineage>
</organism>
<comment type="caution">
    <text evidence="5">The sequence shown here is derived from an EMBL/GenBank/DDBJ whole genome shotgun (WGS) entry which is preliminary data.</text>
</comment>
<dbReference type="PANTHER" id="PTHR11559">
    <property type="entry name" value="CARBOXYLESTERASE"/>
    <property type="match status" value="1"/>
</dbReference>
<dbReference type="Proteomes" id="UP000283269">
    <property type="component" value="Unassembled WGS sequence"/>
</dbReference>
<keyword evidence="3" id="KW-0732">Signal</keyword>
<sequence length="1720" mass="184104">MPSPSFLLFLLASFQNIKTAYSTIETGPVVTLNYGSFQGNITGDVENFLGMPFAAPPVGNLRFAPPEPPIGFRGIRQATTFGAACFQQTNIAPSIPAILDPTSAATISNDTSGPTVSEDCLFINVVKPVHLPAGKKVPVLFVSSPLLDSDSYWIYGGGFQVGDTSFNPGNTVVSRSIALEEPIVYVSANYRLSALGFLAGAEVKAAGLGNIGLRDQRFALQWVQEHIEVFGGDPSKVTIWGESAGAFSVGAHLVINDGNPAGLFRGAFMESGSPLPMTDITSKQPVFDQLLANTGCVGKSDPIGCLRTVPFDRLSAAMNLSPNLFTFASLVIPWQPTIDGHVIVRDPQVSIQKGLYARVPIVTGDCDDEGTSLEILFTDNFFKPILSVKYKHYVRIIGVGAYILHVESRTHDEFLSYIQSNLIGTLSSTILIKALCTYSYFRNLISNDQLAAVGVAYPDDITQGSPFDTGTANAITPEFKRLASMQGDLIFQAPRRFLLQAASKTQPTFAFLFKRGKSTPVLGASHGTDIPEFYGTGTAPDFIGTDALINFVNTGNPSLPKNPISLLSAVDWKPWGSSKANPPLLTFLDPSPKISITSDNFRVDGMELLRKAKAAPSTIESGPVVTLNYGSFQGNAIANVESFLGMPFAAPPVGSLRFAPPEPPLAFRGVRQATQFGAACFQQATNASALVVAALISNGASTPSVVSEDCLFINVVKPAQLPARKKVPVLFWIYGGGFEAGDTSFNPGNTVVSRSIALGEPVVYVSANYRLSALGFLASKEVKAARLGNIGLRDQRFAMQWIQEHIEAFGGDPEKVTIWGESAGAVSVGSHLIINNGNPAGLFHGAVMESGSPVPMQDITSKQPIFDQLVVNTGCTGHSDPIACMRAVPFDQFSEAMNLSPNIFSFSSLAIPWQPTIDGDLIVRDPQVSIQKGLYAKVPIITGDCDDEGTTNEEFLSYVQSKFVGFELPLNRLTEEKENTFSYFRGLISSEQLAAVGTAYPDDITQGSPFDTGTANAITPEYKRLASVQGDLIFQAPRRFFLQSASKTQPTFAFLFKRGKTASVLGSFHGSDIPEFYGTGSAPDFIGTDALVNFANTGNPSLPKNPMSLLSTVDWKTWGSSIANPPLLTFLDPAPSISITSDTFRVKGMALLDKATAIPSTTEPGPVVKLNYGSFRGNVTGNVESFLGMPFAAPPYAYTQVGGQVGDLRFAPPEPPLTFDGVREATSYGAACFQQAANASVLGDFFPVIAALITSGVPNPSVISEDCLFINVVKPAYLPVGKKVPVLFVSSDVAGSTIFSYQYFHWLSVDLWRCGFENGDTSLNPGNTVVSRSIALGEPVIHVSANYRLSALGFLASKEVKAAGLGNIGLRDQRFAMQWVQDHIELFGGDPEKVTIWGESAGSLSVGSHLIINDGNPAGLFHGAVMESGSPSQMLDITSKQPIFDQLVNNTGCTGHSDPIACMRAVPFDQMSTAMNLAPSYLSFSSLALPWQPTIDGNVIVRDPQVSIQKGLYAKVPIITGDCDDEGTTNEEFLSYMQSNYFHGLASDDQLAAVGAAYPDDVTQGSPFDTGTANAITPQYKRLAAIQGDLLFQAPRRFFLKAASKTQPTFAFLYKRNKTTSVVGSVHGADIHEFYSTGAAPDFIGTDAIVNFANTGNPSLPKNPISLLSGVDWKPWGSSVANPPMLTFLDPAPTVSITSDNFRLESMELLTQISLEMVSE</sequence>
<dbReference type="STRING" id="93625.A0A409WNI6"/>
<dbReference type="InterPro" id="IPR050309">
    <property type="entry name" value="Type-B_Carboxylest/Lipase"/>
</dbReference>